<dbReference type="PANTHER" id="PTHR11130:SF0">
    <property type="entry name" value="GLUTATHIONE SYNTHETASE"/>
    <property type="match status" value="1"/>
</dbReference>
<feature type="binding site" evidence="14">
    <location>
        <position position="181"/>
    </location>
    <ligand>
        <name>substrate</name>
    </ligand>
</feature>
<accession>D6WQX3</accession>
<feature type="binding site" evidence="14">
    <location>
        <begin position="454"/>
        <end position="457"/>
    </location>
    <ligand>
        <name>ATP</name>
        <dbReference type="ChEBI" id="CHEBI:30616"/>
    </ligand>
</feature>
<evidence type="ECO:0000313" key="17">
    <source>
        <dbReference type="EMBL" id="EFA06494.1"/>
    </source>
</evidence>
<dbReference type="InterPro" id="IPR005615">
    <property type="entry name" value="Glutathione_synthase"/>
</dbReference>
<dbReference type="PANTHER" id="PTHR11130">
    <property type="entry name" value="GLUTATHIONE SYNTHETASE"/>
    <property type="match status" value="1"/>
</dbReference>
<dbReference type="GO" id="GO:0004363">
    <property type="term" value="F:glutathione synthase activity"/>
    <property type="evidence" value="ECO:0000318"/>
    <property type="project" value="GO_Central"/>
</dbReference>
<reference evidence="17 18" key="1">
    <citation type="journal article" date="2008" name="Nature">
        <title>The genome of the model beetle and pest Tribolium castaneum.</title>
        <authorList>
            <consortium name="Tribolium Genome Sequencing Consortium"/>
            <person name="Richards S."/>
            <person name="Gibbs R.A."/>
            <person name="Weinstock G.M."/>
            <person name="Brown S.J."/>
            <person name="Denell R."/>
            <person name="Beeman R.W."/>
            <person name="Gibbs R."/>
            <person name="Beeman R.W."/>
            <person name="Brown S.J."/>
            <person name="Bucher G."/>
            <person name="Friedrich M."/>
            <person name="Grimmelikhuijzen C.J."/>
            <person name="Klingler M."/>
            <person name="Lorenzen M."/>
            <person name="Richards S."/>
            <person name="Roth S."/>
            <person name="Schroder R."/>
            <person name="Tautz D."/>
            <person name="Zdobnov E.M."/>
            <person name="Muzny D."/>
            <person name="Gibbs R.A."/>
            <person name="Weinstock G.M."/>
            <person name="Attaway T."/>
            <person name="Bell S."/>
            <person name="Buhay C.J."/>
            <person name="Chandrabose M.N."/>
            <person name="Chavez D."/>
            <person name="Clerk-Blankenburg K.P."/>
            <person name="Cree A."/>
            <person name="Dao M."/>
            <person name="Davis C."/>
            <person name="Chacko J."/>
            <person name="Dinh H."/>
            <person name="Dugan-Rocha S."/>
            <person name="Fowler G."/>
            <person name="Garner T.T."/>
            <person name="Garnes J."/>
            <person name="Gnirke A."/>
            <person name="Hawes A."/>
            <person name="Hernandez J."/>
            <person name="Hines S."/>
            <person name="Holder M."/>
            <person name="Hume J."/>
            <person name="Jhangiani S.N."/>
            <person name="Joshi V."/>
            <person name="Khan Z.M."/>
            <person name="Jackson L."/>
            <person name="Kovar C."/>
            <person name="Kowis A."/>
            <person name="Lee S."/>
            <person name="Lewis L.R."/>
            <person name="Margolis J."/>
            <person name="Morgan M."/>
            <person name="Nazareth L.V."/>
            <person name="Nguyen N."/>
            <person name="Okwuonu G."/>
            <person name="Parker D."/>
            <person name="Richards S."/>
            <person name="Ruiz S.J."/>
            <person name="Santibanez J."/>
            <person name="Savard J."/>
            <person name="Scherer S.E."/>
            <person name="Schneider B."/>
            <person name="Sodergren E."/>
            <person name="Tautz D."/>
            <person name="Vattahil S."/>
            <person name="Villasana D."/>
            <person name="White C.S."/>
            <person name="Wright R."/>
            <person name="Park Y."/>
            <person name="Beeman R.W."/>
            <person name="Lord J."/>
            <person name="Oppert B."/>
            <person name="Lorenzen M."/>
            <person name="Brown S."/>
            <person name="Wang L."/>
            <person name="Savard J."/>
            <person name="Tautz D."/>
            <person name="Richards S."/>
            <person name="Weinstock G."/>
            <person name="Gibbs R.A."/>
            <person name="Liu Y."/>
            <person name="Worley K."/>
            <person name="Weinstock G."/>
            <person name="Elsik C.G."/>
            <person name="Reese J.T."/>
            <person name="Elhaik E."/>
            <person name="Landan G."/>
            <person name="Graur D."/>
            <person name="Arensburger P."/>
            <person name="Atkinson P."/>
            <person name="Beeman R.W."/>
            <person name="Beidler J."/>
            <person name="Brown S.J."/>
            <person name="Demuth J.P."/>
            <person name="Drury D.W."/>
            <person name="Du Y.Z."/>
            <person name="Fujiwara H."/>
            <person name="Lorenzen M."/>
            <person name="Maselli V."/>
            <person name="Osanai M."/>
            <person name="Park Y."/>
            <person name="Robertson H.M."/>
            <person name="Tu Z."/>
            <person name="Wang J.J."/>
            <person name="Wang S."/>
            <person name="Richards S."/>
            <person name="Song H."/>
            <person name="Zhang L."/>
            <person name="Sodergren E."/>
            <person name="Werner D."/>
            <person name="Stanke M."/>
            <person name="Morgenstern B."/>
            <person name="Solovyev V."/>
            <person name="Kosarev P."/>
            <person name="Brown G."/>
            <person name="Chen H.C."/>
            <person name="Ermolaeva O."/>
            <person name="Hlavina W."/>
            <person name="Kapustin Y."/>
            <person name="Kiryutin B."/>
            <person name="Kitts P."/>
            <person name="Maglott D."/>
            <person name="Pruitt K."/>
            <person name="Sapojnikov V."/>
            <person name="Souvorov A."/>
            <person name="Mackey A.J."/>
            <person name="Waterhouse R.M."/>
            <person name="Wyder S."/>
            <person name="Zdobnov E.M."/>
            <person name="Zdobnov E.M."/>
            <person name="Wyder S."/>
            <person name="Kriventseva E.V."/>
            <person name="Kadowaki T."/>
            <person name="Bork P."/>
            <person name="Aranda M."/>
            <person name="Bao R."/>
            <person name="Beermann A."/>
            <person name="Berns N."/>
            <person name="Bolognesi R."/>
            <person name="Bonneton F."/>
            <person name="Bopp D."/>
            <person name="Brown S.J."/>
            <person name="Bucher G."/>
            <person name="Butts T."/>
            <person name="Chaumot A."/>
            <person name="Denell R.E."/>
            <person name="Ferrier D.E."/>
            <person name="Friedrich M."/>
            <person name="Gordon C.M."/>
            <person name="Jindra M."/>
            <person name="Klingler M."/>
            <person name="Lan Q."/>
            <person name="Lattorff H.M."/>
            <person name="Laudet V."/>
            <person name="von Levetsow C."/>
            <person name="Liu Z."/>
            <person name="Lutz R."/>
            <person name="Lynch J.A."/>
            <person name="da Fonseca R.N."/>
            <person name="Posnien N."/>
            <person name="Reuter R."/>
            <person name="Roth S."/>
            <person name="Savard J."/>
            <person name="Schinko J.B."/>
            <person name="Schmitt C."/>
            <person name="Schoppmeier M."/>
            <person name="Schroder R."/>
            <person name="Shippy T.D."/>
            <person name="Simonnet F."/>
            <person name="Marques-Souza H."/>
            <person name="Tautz D."/>
            <person name="Tomoyasu Y."/>
            <person name="Trauner J."/>
            <person name="Van der Zee M."/>
            <person name="Vervoort M."/>
            <person name="Wittkopp N."/>
            <person name="Wimmer E.A."/>
            <person name="Yang X."/>
            <person name="Jones A.K."/>
            <person name="Sattelle D.B."/>
            <person name="Ebert P.R."/>
            <person name="Nelson D."/>
            <person name="Scott J.G."/>
            <person name="Beeman R.W."/>
            <person name="Muthukrishnan S."/>
            <person name="Kramer K.J."/>
            <person name="Arakane Y."/>
            <person name="Beeman R.W."/>
            <person name="Zhu Q."/>
            <person name="Hogenkamp D."/>
            <person name="Dixit R."/>
            <person name="Oppert B."/>
            <person name="Jiang H."/>
            <person name="Zou Z."/>
            <person name="Marshall J."/>
            <person name="Elpidina E."/>
            <person name="Vinokurov K."/>
            <person name="Oppert C."/>
            <person name="Zou Z."/>
            <person name="Evans J."/>
            <person name="Lu Z."/>
            <person name="Zhao P."/>
            <person name="Sumathipala N."/>
            <person name="Altincicek B."/>
            <person name="Vilcinskas A."/>
            <person name="Williams M."/>
            <person name="Hultmark D."/>
            <person name="Hetru C."/>
            <person name="Jiang H."/>
            <person name="Grimmelikhuijzen C.J."/>
            <person name="Hauser F."/>
            <person name="Cazzamali G."/>
            <person name="Williamson M."/>
            <person name="Park Y."/>
            <person name="Li B."/>
            <person name="Tanaka Y."/>
            <person name="Predel R."/>
            <person name="Neupert S."/>
            <person name="Schachtner J."/>
            <person name="Verleyen P."/>
            <person name="Raible F."/>
            <person name="Bork P."/>
            <person name="Friedrich M."/>
            <person name="Walden K.K."/>
            <person name="Robertson H.M."/>
            <person name="Angeli S."/>
            <person name="Foret S."/>
            <person name="Bucher G."/>
            <person name="Schuetz S."/>
            <person name="Maleszka R."/>
            <person name="Wimmer E.A."/>
            <person name="Beeman R.W."/>
            <person name="Lorenzen M."/>
            <person name="Tomoyasu Y."/>
            <person name="Miller S.C."/>
            <person name="Grossmann D."/>
            <person name="Bucher G."/>
        </authorList>
    </citation>
    <scope>NUCLEOTIDE SEQUENCE [LARGE SCALE GENOMIC DNA]</scope>
    <source>
        <strain evidence="17 18">Georgia GA2</strain>
    </source>
</reference>
<evidence type="ECO:0000256" key="14">
    <source>
        <dbReference type="PIRSR" id="PIRSR001558-1"/>
    </source>
</evidence>
<comment type="subunit">
    <text evidence="3">Homodimer.</text>
</comment>
<evidence type="ECO:0000256" key="3">
    <source>
        <dbReference type="ARBA" id="ARBA00011738"/>
    </source>
</evidence>
<evidence type="ECO:0000256" key="11">
    <source>
        <dbReference type="ARBA" id="ARBA00022842"/>
    </source>
</evidence>
<feature type="binding site" evidence="15">
    <location>
        <position position="198"/>
    </location>
    <ligand>
        <name>Mg(2+)</name>
        <dbReference type="ChEBI" id="CHEBI:18420"/>
    </ligand>
</feature>
<dbReference type="Proteomes" id="UP000007266">
    <property type="component" value="Linkage group 7"/>
</dbReference>
<dbReference type="GO" id="GO:0005829">
    <property type="term" value="C:cytosol"/>
    <property type="evidence" value="ECO:0000318"/>
    <property type="project" value="GO_Central"/>
</dbReference>
<dbReference type="AlphaFoldDB" id="D6WQX3"/>
<dbReference type="SUPFAM" id="SSF52440">
    <property type="entry name" value="PreATP-grasp domain"/>
    <property type="match status" value="1"/>
</dbReference>
<feature type="binding site" evidence="14">
    <location>
        <position position="362"/>
    </location>
    <ligand>
        <name>ATP</name>
        <dbReference type="ChEBI" id="CHEBI:30616"/>
    </ligand>
</feature>
<dbReference type="Gene3D" id="3.30.470.20">
    <property type="entry name" value="ATP-grasp fold, B domain"/>
    <property type="match status" value="2"/>
</dbReference>
<dbReference type="HOGENOM" id="CLU_025152_2_1_1"/>
<feature type="binding site" evidence="14">
    <location>
        <position position="431"/>
    </location>
    <ligand>
        <name>ATP</name>
        <dbReference type="ChEBI" id="CHEBI:30616"/>
    </ligand>
</feature>
<dbReference type="eggNOG" id="KOG0021">
    <property type="taxonomic scope" value="Eukaryota"/>
</dbReference>
<keyword evidence="18" id="KW-1185">Reference proteome</keyword>
<proteinExistence type="inferred from homology"/>
<dbReference type="InterPro" id="IPR037013">
    <property type="entry name" value="GSH-S_sub-bd_sf"/>
</dbReference>
<evidence type="ECO:0000256" key="13">
    <source>
        <dbReference type="PIRNR" id="PIRNR001558"/>
    </source>
</evidence>
<evidence type="ECO:0000256" key="1">
    <source>
        <dbReference type="ARBA" id="ARBA00004965"/>
    </source>
</evidence>
<dbReference type="InParanoid" id="D6WQX3"/>
<evidence type="ECO:0000256" key="7">
    <source>
        <dbReference type="ARBA" id="ARBA00022684"/>
    </source>
</evidence>
<dbReference type="InterPro" id="IPR014049">
    <property type="entry name" value="Glutathione_synthase_N_euk"/>
</dbReference>
<dbReference type="UniPathway" id="UPA00142">
    <property type="reaction ID" value="UER00210"/>
</dbReference>
<dbReference type="FunCoup" id="D6WQX3">
    <property type="interactions" value="1189"/>
</dbReference>
<evidence type="ECO:0000259" key="16">
    <source>
        <dbReference type="Pfam" id="PF03199"/>
    </source>
</evidence>
<dbReference type="Pfam" id="PF03917">
    <property type="entry name" value="GSH_synth_ATP"/>
    <property type="match status" value="2"/>
</dbReference>
<keyword evidence="10 13" id="KW-0067">ATP-binding</keyword>
<feature type="binding site" evidence="14">
    <location>
        <position position="483"/>
    </location>
    <ligand>
        <name>ATP</name>
        <dbReference type="ChEBI" id="CHEBI:30616"/>
    </ligand>
</feature>
<feature type="binding site" evidence="14">
    <location>
        <position position="510"/>
    </location>
    <ligand>
        <name>ATP</name>
        <dbReference type="ChEBI" id="CHEBI:30616"/>
    </ligand>
</feature>
<feature type="binding site" evidence="14">
    <location>
        <begin position="420"/>
        <end position="429"/>
    </location>
    <ligand>
        <name>ATP</name>
        <dbReference type="ChEBI" id="CHEBI:30616"/>
    </ligand>
</feature>
<dbReference type="EC" id="6.3.2.3" evidence="4 13"/>
<feature type="binding site" evidence="14">
    <location>
        <position position="198"/>
    </location>
    <ligand>
        <name>ATP</name>
        <dbReference type="ChEBI" id="CHEBI:30616"/>
    </ligand>
</feature>
<keyword evidence="7 13" id="KW-0317">Glutathione biosynthesis</keyword>
<dbReference type="Gene3D" id="3.30.1490.50">
    <property type="match status" value="1"/>
</dbReference>
<feature type="binding site" evidence="15">
    <location>
        <position position="424"/>
    </location>
    <ligand>
        <name>Mg(2+)</name>
        <dbReference type="ChEBI" id="CHEBI:18420"/>
    </ligand>
</feature>
<feature type="binding site" evidence="14">
    <location>
        <position position="274"/>
    </location>
    <ligand>
        <name>substrate</name>
    </ligand>
</feature>
<keyword evidence="8 13" id="KW-0479">Metal-binding</keyword>
<keyword evidence="9 13" id="KW-0547">Nucleotide-binding</keyword>
<gene>
    <name evidence="17" type="primary">AUGUSTUS-3.0.2_09391</name>
    <name evidence="17" type="ORF">TcasGA2_TC009391</name>
</gene>
<keyword evidence="6 13" id="KW-0436">Ligase</keyword>
<dbReference type="FunFam" id="3.30.1490.80:FF:000009">
    <property type="entry name" value="Glutathione synthetase"/>
    <property type="match status" value="1"/>
</dbReference>
<evidence type="ECO:0000256" key="4">
    <source>
        <dbReference type="ARBA" id="ARBA00012214"/>
    </source>
</evidence>
<feature type="binding site" evidence="14">
    <location>
        <position position="516"/>
    </location>
    <ligand>
        <name>ATP</name>
        <dbReference type="ChEBI" id="CHEBI:30616"/>
    </ligand>
</feature>
<comment type="similarity">
    <text evidence="2 13">Belongs to the eukaryotic GSH synthase family.</text>
</comment>
<dbReference type="EMBL" id="KQ971351">
    <property type="protein sequence ID" value="EFA06494.1"/>
    <property type="molecule type" value="Genomic_DNA"/>
</dbReference>
<sequence length="533" mass="59488">MAEEIKHLPMVVPLPLPEAQLVEIVEKSKDWALMHGAAMRSKTNFSEDALQFAPFVLIPSAFPRKEFAKALEIQLILNELMHKVAHDRRFLTESLKETIKVDEFTGNLFRIYETVHSEGLTQFGYGSVRFDVGGIVQKAHADLGALLLLEAGGVQHDRVGFRLAGAVFRGHPERASLGLLRSDYMVNSASTDKIKQVEINTIASSFAGIGTNITVFHRYILQELGHSEMLKNLPENNALEGLCSGMIEAWKIYGNPKAVIMFLIEDITYNICDQRFHEFKIREMCPQVRVIRRTLTDMADRASLGPKKQLLIDGCEVAVIYFRAGYEPGHYHSQKEWDARLLMERSLAIKSPSIHYHLAGTKKVQQTLAKPGALEQFLSDPVKVEKVKQIFAGLYSLDFDELGEQAIQMAIDDPERFVLKPQREGGGNNVYGLEVRDAVKKMKDSEERTAWILMERIHPPLSTGYMVRPGGSKVPQLVDMVSELGIFGVVIGDAEKITYNKQVGHMLRTKVATANEGGVAAGLGALDSPYLID</sequence>
<comment type="catalytic activity">
    <reaction evidence="12">
        <text>gamma-L-glutamyl-L-cysteine + glycine + ATP = glutathione + ADP + phosphate + H(+)</text>
        <dbReference type="Rhea" id="RHEA:13557"/>
        <dbReference type="ChEBI" id="CHEBI:15378"/>
        <dbReference type="ChEBI" id="CHEBI:30616"/>
        <dbReference type="ChEBI" id="CHEBI:43474"/>
        <dbReference type="ChEBI" id="CHEBI:57305"/>
        <dbReference type="ChEBI" id="CHEBI:57925"/>
        <dbReference type="ChEBI" id="CHEBI:58173"/>
        <dbReference type="ChEBI" id="CHEBI:456216"/>
        <dbReference type="EC" id="6.3.2.3"/>
    </reaction>
    <physiologicalReaction direction="left-to-right" evidence="12">
        <dbReference type="Rhea" id="RHEA:13558"/>
    </physiologicalReaction>
</comment>
<organism evidence="17 18">
    <name type="scientific">Tribolium castaneum</name>
    <name type="common">Red flour beetle</name>
    <dbReference type="NCBI Taxonomy" id="7070"/>
    <lineage>
        <taxon>Eukaryota</taxon>
        <taxon>Metazoa</taxon>
        <taxon>Ecdysozoa</taxon>
        <taxon>Arthropoda</taxon>
        <taxon>Hexapoda</taxon>
        <taxon>Insecta</taxon>
        <taxon>Pterygota</taxon>
        <taxon>Neoptera</taxon>
        <taxon>Endopterygota</taxon>
        <taxon>Coleoptera</taxon>
        <taxon>Polyphaga</taxon>
        <taxon>Cucujiformia</taxon>
        <taxon>Tenebrionidae</taxon>
        <taxon>Tenebrionidae incertae sedis</taxon>
        <taxon>Tribolium</taxon>
    </lineage>
</organism>
<dbReference type="Gene3D" id="3.30.1490.80">
    <property type="match status" value="1"/>
</dbReference>
<dbReference type="GO" id="GO:0000287">
    <property type="term" value="F:magnesium ion binding"/>
    <property type="evidence" value="ECO:0007669"/>
    <property type="project" value="UniProtKB-UniRule"/>
</dbReference>
<keyword evidence="11 13" id="KW-0460">Magnesium</keyword>
<feature type="binding site" evidence="15">
    <location>
        <position position="200"/>
    </location>
    <ligand>
        <name>Mg(2+)</name>
        <dbReference type="ChEBI" id="CHEBI:18420"/>
    </ligand>
</feature>
<evidence type="ECO:0000256" key="10">
    <source>
        <dbReference type="ARBA" id="ARBA00022840"/>
    </source>
</evidence>
<evidence type="ECO:0000256" key="5">
    <source>
        <dbReference type="ARBA" id="ARBA00020821"/>
    </source>
</evidence>
<name>D6WQX3_TRICA</name>
<dbReference type="OMA" id="NGLVMYP"/>
<dbReference type="GO" id="GO:0043295">
    <property type="term" value="F:glutathione binding"/>
    <property type="evidence" value="ECO:0000318"/>
    <property type="project" value="GO_Central"/>
</dbReference>
<dbReference type="SUPFAM" id="SSF56059">
    <property type="entry name" value="Glutathione synthetase ATP-binding domain-like"/>
    <property type="match status" value="1"/>
</dbReference>
<protein>
    <recommendedName>
        <fullName evidence="5 13">Glutathione synthetase</fullName>
        <shortName evidence="13">GSH-S</shortName>
        <ecNumber evidence="4 13">6.3.2.3</ecNumber>
    </recommendedName>
</protein>
<dbReference type="Pfam" id="PF03199">
    <property type="entry name" value="GSH_synthase"/>
    <property type="match status" value="1"/>
</dbReference>
<dbReference type="PIRSF" id="PIRSF001558">
    <property type="entry name" value="GSHase"/>
    <property type="match status" value="1"/>
</dbReference>
<comment type="cofactor">
    <cofactor evidence="13 15">
        <name>Mg(2+)</name>
        <dbReference type="ChEBI" id="CHEBI:18420"/>
    </cofactor>
    <text evidence="13 15">Binds 1 Mg(2+) ion per subunit.</text>
</comment>
<dbReference type="PhylomeDB" id="D6WQX3"/>
<dbReference type="InterPro" id="IPR004887">
    <property type="entry name" value="GSH_synth_subst-bd"/>
</dbReference>
<evidence type="ECO:0000256" key="15">
    <source>
        <dbReference type="PIRSR" id="PIRSR001558-2"/>
    </source>
</evidence>
<dbReference type="STRING" id="7070.D6WQX3"/>
<feature type="domain" description="Glutathione synthase substrate-binding" evidence="16">
    <location>
        <begin position="258"/>
        <end position="359"/>
    </location>
</feature>
<dbReference type="InterPro" id="IPR014709">
    <property type="entry name" value="Glutathione_synthase_C_euk"/>
</dbReference>
<dbReference type="Gene3D" id="3.40.50.1760">
    <property type="entry name" value="Glutathione synthase, substrate-binding domain superfamily, eukaryotic"/>
    <property type="match status" value="1"/>
</dbReference>
<dbReference type="FunFam" id="3.30.1490.50:FF:000001">
    <property type="entry name" value="Glutathione synthetase"/>
    <property type="match status" value="1"/>
</dbReference>
<feature type="binding site" evidence="14">
    <location>
        <position position="508"/>
    </location>
    <ligand>
        <name>substrate</name>
    </ligand>
</feature>
<reference evidence="17 18" key="2">
    <citation type="journal article" date="2010" name="Nucleic Acids Res.">
        <title>BeetleBase in 2010: revisions to provide comprehensive genomic information for Tribolium castaneum.</title>
        <authorList>
            <person name="Kim H.S."/>
            <person name="Murphy T."/>
            <person name="Xia J."/>
            <person name="Caragea D."/>
            <person name="Park Y."/>
            <person name="Beeman R.W."/>
            <person name="Lorenzen M.D."/>
            <person name="Butcher S."/>
            <person name="Manak J.R."/>
            <person name="Brown S.J."/>
        </authorList>
    </citation>
    <scope>GENOME REANNOTATION</scope>
    <source>
        <strain evidence="17 18">Georgia GA2</strain>
    </source>
</reference>
<comment type="pathway">
    <text evidence="1 13">Sulfur metabolism; glutathione biosynthesis; glutathione from L-cysteine and L-glutamate: step 2/2.</text>
</comment>
<evidence type="ECO:0000256" key="9">
    <source>
        <dbReference type="ARBA" id="ARBA00022741"/>
    </source>
</evidence>
<evidence type="ECO:0000256" key="2">
    <source>
        <dbReference type="ARBA" id="ARBA00010385"/>
    </source>
</evidence>
<dbReference type="GO" id="GO:0005524">
    <property type="term" value="F:ATP binding"/>
    <property type="evidence" value="ECO:0007669"/>
    <property type="project" value="UniProtKB-UniRule"/>
</dbReference>
<evidence type="ECO:0000256" key="12">
    <source>
        <dbReference type="ARBA" id="ARBA00048871"/>
    </source>
</evidence>
<dbReference type="NCBIfam" id="TIGR01986">
    <property type="entry name" value="glut_syn_euk"/>
    <property type="match status" value="1"/>
</dbReference>
<dbReference type="InterPro" id="IPR016185">
    <property type="entry name" value="PreATP-grasp_dom_sf"/>
</dbReference>
<evidence type="ECO:0000313" key="18">
    <source>
        <dbReference type="Proteomes" id="UP000007266"/>
    </source>
</evidence>
<dbReference type="FunFam" id="3.40.50.1760:FF:000007">
    <property type="entry name" value="Glutathione synthetase"/>
    <property type="match status" value="1"/>
</dbReference>
<evidence type="ECO:0000256" key="8">
    <source>
        <dbReference type="ARBA" id="ARBA00022723"/>
    </source>
</evidence>
<evidence type="ECO:0000256" key="6">
    <source>
        <dbReference type="ARBA" id="ARBA00022598"/>
    </source>
</evidence>
<dbReference type="FunFam" id="3.30.470.20:FF:000141">
    <property type="entry name" value="Glutathione synthetase"/>
    <property type="match status" value="1"/>
</dbReference>